<organism evidence="5 6">
    <name type="scientific">Alkalimarinus alittae</name>
    <dbReference type="NCBI Taxonomy" id="2961619"/>
    <lineage>
        <taxon>Bacteria</taxon>
        <taxon>Pseudomonadati</taxon>
        <taxon>Pseudomonadota</taxon>
        <taxon>Gammaproteobacteria</taxon>
        <taxon>Alteromonadales</taxon>
        <taxon>Alteromonadaceae</taxon>
        <taxon>Alkalimarinus</taxon>
    </lineage>
</organism>
<feature type="domain" description="AMP-dependent synthetase/ligase" evidence="3">
    <location>
        <begin position="7"/>
        <end position="365"/>
    </location>
</feature>
<evidence type="ECO:0000256" key="2">
    <source>
        <dbReference type="ARBA" id="ARBA00022598"/>
    </source>
</evidence>
<comment type="similarity">
    <text evidence="1">Belongs to the ATP-dependent AMP-binding enzyme family.</text>
</comment>
<dbReference type="Gene3D" id="3.40.50.12780">
    <property type="entry name" value="N-terminal domain of ligase-like"/>
    <property type="match status" value="1"/>
</dbReference>
<evidence type="ECO:0000313" key="6">
    <source>
        <dbReference type="Proteomes" id="UP001163739"/>
    </source>
</evidence>
<dbReference type="InterPro" id="IPR020845">
    <property type="entry name" value="AMP-binding_CS"/>
</dbReference>
<dbReference type="PANTHER" id="PTHR43201">
    <property type="entry name" value="ACYL-COA SYNTHETASE"/>
    <property type="match status" value="1"/>
</dbReference>
<dbReference type="PANTHER" id="PTHR43201:SF5">
    <property type="entry name" value="MEDIUM-CHAIN ACYL-COA LIGASE ACSF2, MITOCHONDRIAL"/>
    <property type="match status" value="1"/>
</dbReference>
<dbReference type="InterPro" id="IPR000873">
    <property type="entry name" value="AMP-dep_synth/lig_dom"/>
</dbReference>
<protein>
    <submittedName>
        <fullName evidence="5">Acyl--CoA ligase</fullName>
    </submittedName>
</protein>
<dbReference type="InterPro" id="IPR045851">
    <property type="entry name" value="AMP-bd_C_sf"/>
</dbReference>
<proteinExistence type="inferred from homology"/>
<reference evidence="5" key="1">
    <citation type="submission" date="2022-06" db="EMBL/GenBank/DDBJ databases">
        <title>Alkalimarinus sp. nov., isolated from gut of a Alitta virens.</title>
        <authorList>
            <person name="Yang A.I."/>
            <person name="Shin N.-R."/>
        </authorList>
    </citation>
    <scope>NUCLEOTIDE SEQUENCE</scope>
    <source>
        <strain evidence="5">A2M4</strain>
    </source>
</reference>
<evidence type="ECO:0000259" key="3">
    <source>
        <dbReference type="Pfam" id="PF00501"/>
    </source>
</evidence>
<dbReference type="Pfam" id="PF13193">
    <property type="entry name" value="AMP-binding_C"/>
    <property type="match status" value="1"/>
</dbReference>
<dbReference type="SUPFAM" id="SSF56801">
    <property type="entry name" value="Acetyl-CoA synthetase-like"/>
    <property type="match status" value="1"/>
</dbReference>
<evidence type="ECO:0000259" key="4">
    <source>
        <dbReference type="Pfam" id="PF13193"/>
    </source>
</evidence>
<dbReference type="PROSITE" id="PS00455">
    <property type="entry name" value="AMP_BINDING"/>
    <property type="match status" value="1"/>
</dbReference>
<dbReference type="GO" id="GO:0016874">
    <property type="term" value="F:ligase activity"/>
    <property type="evidence" value="ECO:0007669"/>
    <property type="project" value="UniProtKB-KW"/>
</dbReference>
<name>A0ABY6N652_9ALTE</name>
<dbReference type="RefSeq" id="WP_265049033.1">
    <property type="nucleotide sequence ID" value="NZ_CP100390.1"/>
</dbReference>
<evidence type="ECO:0000256" key="1">
    <source>
        <dbReference type="ARBA" id="ARBA00006432"/>
    </source>
</evidence>
<feature type="domain" description="AMP-binding enzyme C-terminal" evidence="4">
    <location>
        <begin position="416"/>
        <end position="490"/>
    </location>
</feature>
<dbReference type="Pfam" id="PF00501">
    <property type="entry name" value="AMP-binding"/>
    <property type="match status" value="1"/>
</dbReference>
<keyword evidence="6" id="KW-1185">Reference proteome</keyword>
<keyword evidence="2 5" id="KW-0436">Ligase</keyword>
<dbReference type="InterPro" id="IPR042099">
    <property type="entry name" value="ANL_N_sf"/>
</dbReference>
<accession>A0ABY6N652</accession>
<gene>
    <name evidence="5" type="ORF">NKI27_07400</name>
</gene>
<sequence>MSIIQKFSENVTKTPNKTALIAGNTVLTYRQLACQVSSISHNLLAKGVKKGDHVAVLLPNSIEFVIVMLVAANIGIVLVPHNMTLGSNALSRALQAADIKHVFAWNGLITDLRLVFDDELAQNGLLIAVGGDVDGCTDFNALLSGDQEYRLANHNINPEQAYILTMTSGSTGDPKPIVLSQGVKEKRAEAAIELYEVCADDVVLVATPMYHSLAERLVLIPLMSGGTSVILESYTARKWIDEVIAREVSFSIIVSSQLKQILADLTSNRRSLDSLRCLVSSSERLPDSVRKEMKHVLTCEFHECYGASEIAIATNLNHRSVQNASVGTAAPKVEIQILRDDGTLAMVGEVGEILCKTPMLFSGYYKKTPETASSMRGEYFCTGDVGKLDKDGYLTFLGRKKDIIITGGINIYPKDIEDVLNSHHSVAECAVIPLPDDILGERLTAVVVAEAGEQIVERQLQRLCARELADYQQPRHYIISQILPKNAMGKVMKQAIISQFTHKVSAGAS</sequence>
<dbReference type="Proteomes" id="UP001163739">
    <property type="component" value="Chromosome"/>
</dbReference>
<evidence type="ECO:0000313" key="5">
    <source>
        <dbReference type="EMBL" id="UZE97559.1"/>
    </source>
</evidence>
<dbReference type="Gene3D" id="3.30.300.30">
    <property type="match status" value="1"/>
</dbReference>
<dbReference type="EMBL" id="CP100390">
    <property type="protein sequence ID" value="UZE97559.1"/>
    <property type="molecule type" value="Genomic_DNA"/>
</dbReference>
<dbReference type="InterPro" id="IPR025110">
    <property type="entry name" value="AMP-bd_C"/>
</dbReference>